<organism evidence="2 3">
    <name type="scientific">Haloferula helveola</name>
    <dbReference type="NCBI Taxonomy" id="490095"/>
    <lineage>
        <taxon>Bacteria</taxon>
        <taxon>Pseudomonadati</taxon>
        <taxon>Verrucomicrobiota</taxon>
        <taxon>Verrucomicrobiia</taxon>
        <taxon>Verrucomicrobiales</taxon>
        <taxon>Verrucomicrobiaceae</taxon>
        <taxon>Haloferula</taxon>
    </lineage>
</organism>
<dbReference type="PANTHER" id="PTHR20992:SF9">
    <property type="entry name" value="AT15442P-RELATED"/>
    <property type="match status" value="1"/>
</dbReference>
<evidence type="ECO:0000256" key="1">
    <source>
        <dbReference type="SAM" id="Phobius"/>
    </source>
</evidence>
<feature type="transmembrane region" description="Helical" evidence="1">
    <location>
        <begin position="488"/>
        <end position="512"/>
    </location>
</feature>
<feature type="transmembrane region" description="Helical" evidence="1">
    <location>
        <begin position="453"/>
        <end position="476"/>
    </location>
</feature>
<dbReference type="RefSeq" id="WP_338690087.1">
    <property type="nucleotide sequence ID" value="NZ_AP024702.1"/>
</dbReference>
<gene>
    <name evidence="2" type="ORF">HAHE_16390</name>
</gene>
<keyword evidence="1" id="KW-1133">Transmembrane helix</keyword>
<dbReference type="PANTHER" id="PTHR20992">
    <property type="entry name" value="AT15442P-RELATED"/>
    <property type="match status" value="1"/>
</dbReference>
<dbReference type="EMBL" id="AP024702">
    <property type="protein sequence ID" value="BCX47731.1"/>
    <property type="molecule type" value="Genomic_DNA"/>
</dbReference>
<name>A0ABM7RKY7_9BACT</name>
<dbReference type="InterPro" id="IPR005240">
    <property type="entry name" value="DUF389"/>
</dbReference>
<keyword evidence="1" id="KW-0472">Membrane</keyword>
<dbReference type="Gene3D" id="3.40.50.12370">
    <property type="match status" value="1"/>
</dbReference>
<keyword evidence="3" id="KW-1185">Reference proteome</keyword>
<dbReference type="Proteomes" id="UP001374893">
    <property type="component" value="Chromosome"/>
</dbReference>
<feature type="transmembrane region" description="Helical" evidence="1">
    <location>
        <begin position="398"/>
        <end position="416"/>
    </location>
</feature>
<dbReference type="CDD" id="cd00293">
    <property type="entry name" value="USP-like"/>
    <property type="match status" value="1"/>
</dbReference>
<dbReference type="SUPFAM" id="SSF52402">
    <property type="entry name" value="Adenine nucleotide alpha hydrolases-like"/>
    <property type="match status" value="1"/>
</dbReference>
<feature type="transmembrane region" description="Helical" evidence="1">
    <location>
        <begin position="325"/>
        <end position="347"/>
    </location>
</feature>
<evidence type="ECO:0008006" key="4">
    <source>
        <dbReference type="Google" id="ProtNLM"/>
    </source>
</evidence>
<sequence>MPLLLVIRYPEEGPGLMAWGRRAAMALEEPMEVVVCDPEGPQEGIGWEEERGERPVFLDGLEQDERWGRVRMENAAGALAEASVQAKFMLIGKHNSGRGDNDSPERRLSRAVFDQARCAVGVLRLPEENRDWAGKVLVPCAGGPHSRAALRLAEKLAGQGATAFFVEPDVDEVSREVGERLLKKAIKRAGVDPDAVTCKVALGEKVSDEIRKEAEGGDYELLIIGASNTGTLRAKLFGTVPDRLLRGPGGLALAVVRAAPPKGHQLREALGRFMRLKVPQLERDERVALVDEVEGKARWTFDFAALMVLATSIAALGLLADSVAVVIGAMLVAPLMTPLIGGGLALVQGNWPLWRRSQWAVLMGFFAALGIGILAGFGARLLGFGLTGELAARGEPTLLDLGVAFISGVAASYCLARPSLSGALAGVAIAAALVPPIATVGICLSLGETETSRGAALLFGTNVVAIVLGAAGNFYLAGIRGQQAGGVWARRLFITLALACAGLAVPLTSVLVGKVTEPRLLEQRLQAVADNGGYRLLKLRRTREAGDRLVELELAGPAAAGDALVSRLRAAAEDEVGHPVRVRVRTLLEREEVGDSR</sequence>
<evidence type="ECO:0000313" key="2">
    <source>
        <dbReference type="EMBL" id="BCX47731.1"/>
    </source>
</evidence>
<dbReference type="Pfam" id="PF04087">
    <property type="entry name" value="DUF389"/>
    <property type="match status" value="1"/>
</dbReference>
<keyword evidence="1" id="KW-0812">Transmembrane</keyword>
<proteinExistence type="predicted"/>
<feature type="transmembrane region" description="Helical" evidence="1">
    <location>
        <begin position="359"/>
        <end position="378"/>
    </location>
</feature>
<protein>
    <recommendedName>
        <fullName evidence="4">TIGR00341 family protein</fullName>
    </recommendedName>
</protein>
<accession>A0ABM7RKY7</accession>
<evidence type="ECO:0000313" key="3">
    <source>
        <dbReference type="Proteomes" id="UP001374893"/>
    </source>
</evidence>
<reference evidence="2 3" key="1">
    <citation type="submission" date="2021-06" db="EMBL/GenBank/DDBJ databases">
        <title>Complete genome of Haloferula helveola possessing various polysaccharide degrading enzymes.</title>
        <authorList>
            <person name="Takami H."/>
            <person name="Huang C."/>
            <person name="Hamasaki K."/>
        </authorList>
    </citation>
    <scope>NUCLEOTIDE SEQUENCE [LARGE SCALE GENOMIC DNA]</scope>
    <source>
        <strain evidence="2 3">CN-1</strain>
    </source>
</reference>
<feature type="transmembrane region" description="Helical" evidence="1">
    <location>
        <begin position="423"/>
        <end position="447"/>
    </location>
</feature>